<gene>
    <name evidence="2" type="ORF">CLCOS_07890</name>
    <name evidence="1" type="ORF">WX73_03635</name>
</gene>
<evidence type="ECO:0000313" key="3">
    <source>
        <dbReference type="Proteomes" id="UP000077384"/>
    </source>
</evidence>
<dbReference type="PATRIC" id="fig|1705578.3.peg.3628"/>
<comment type="caution">
    <text evidence="1">The sequence shown here is derived from an EMBL/GenBank/DDBJ whole genome shotgun (WGS) entry which is preliminary data.</text>
</comment>
<dbReference type="Proteomes" id="UP000093694">
    <property type="component" value="Unassembled WGS sequence"/>
</dbReference>
<dbReference type="EMBL" id="LROR01000032">
    <property type="protein sequence ID" value="OBR96627.1"/>
    <property type="molecule type" value="Genomic_DNA"/>
</dbReference>
<dbReference type="AlphaFoldDB" id="A0A162JEK5"/>
<sequence length="357" mass="41408">MEIKDIIVKSDFMNLTNLEINKILEILDIELNDGEDPRERLFNNLNLIFKDDKSKNILLDKIFAGRKSVKWFKIIYKEEGNDIKKYKKLLIKKIESDKCCFNKSIHISTQDLESPKLYTCIKLKNNKYIMRFMVPSGVRTYNNGEQYSKFKNIVNVIAIIDFDNMYLEVRTNSKDAKLISSQLSDKFNLIRIDDLNILKNYTGSLEKFKDSLNNGNFAQSISIPDENLKLTEENNELLVNMLIIIDDYFKDKNLKKFVDKIKNLDIDTDGTPFTQLLLAGMASIGLKIRKDSQEDLSKQTLYNILKNYITNYSGLIRFSSLDGKDIYTISVGLKTHSIFFKSSVNEKIITYIRGKVI</sequence>
<dbReference type="Proteomes" id="UP000077384">
    <property type="component" value="Unassembled WGS sequence"/>
</dbReference>
<organism evidence="1 3">
    <name type="scientific">Clostridium coskatii</name>
    <dbReference type="NCBI Taxonomy" id="1705578"/>
    <lineage>
        <taxon>Bacteria</taxon>
        <taxon>Bacillati</taxon>
        <taxon>Bacillota</taxon>
        <taxon>Clostridia</taxon>
        <taxon>Eubacteriales</taxon>
        <taxon>Clostridiaceae</taxon>
        <taxon>Clostridium</taxon>
    </lineage>
</organism>
<protein>
    <submittedName>
        <fullName evidence="1">Uncharacterized protein</fullName>
    </submittedName>
</protein>
<proteinExistence type="predicted"/>
<evidence type="ECO:0000313" key="2">
    <source>
        <dbReference type="EMBL" id="OBR96627.1"/>
    </source>
</evidence>
<evidence type="ECO:0000313" key="4">
    <source>
        <dbReference type="Proteomes" id="UP000093694"/>
    </source>
</evidence>
<keyword evidence="4" id="KW-1185">Reference proteome</keyword>
<evidence type="ECO:0000313" key="1">
    <source>
        <dbReference type="EMBL" id="OAA94065.1"/>
    </source>
</evidence>
<name>A0A162JEK5_9CLOT</name>
<dbReference type="RefSeq" id="WP_063600457.1">
    <property type="nucleotide sequence ID" value="NZ_LITQ01000008.1"/>
</dbReference>
<accession>A0A162JEK5</accession>
<reference evidence="2 4" key="2">
    <citation type="journal article" date="2016" name="Front. Microbiol.">
        <title>Industrial Acetogenic Biocatalysts: A Comparative Metabolic and Genomic Analysis.</title>
        <authorList>
            <person name="Bengelsdorf F."/>
            <person name="Poehlein A."/>
            <person name="Sonja S."/>
            <person name="Erz C."/>
            <person name="Hummel T."/>
            <person name="Hoffmeister S."/>
            <person name="Daniel R."/>
            <person name="Durre P."/>
        </authorList>
    </citation>
    <scope>NUCLEOTIDE SEQUENCE [LARGE SCALE GENOMIC DNA]</scope>
    <source>
        <strain evidence="2 4">PTA-10522</strain>
    </source>
</reference>
<reference evidence="1 3" key="1">
    <citation type="journal article" date="2015" name="Biotechnol. Bioeng.">
        <title>Genome sequence and phenotypic characterization of Caulobacter segnis.</title>
        <authorList>
            <person name="Patel S."/>
            <person name="Fletcher B."/>
            <person name="Scott D.C."/>
            <person name="Ely B."/>
        </authorList>
    </citation>
    <scope>NUCLEOTIDE SEQUENCE [LARGE SCALE GENOMIC DNA]</scope>
    <source>
        <strain evidence="1 3">PS02</strain>
    </source>
</reference>
<dbReference type="EMBL" id="LITQ01000008">
    <property type="protein sequence ID" value="OAA94065.1"/>
    <property type="molecule type" value="Genomic_DNA"/>
</dbReference>